<evidence type="ECO:0000313" key="2">
    <source>
        <dbReference type="EMBL" id="CBH10910.1"/>
    </source>
</evidence>
<dbReference type="RefSeq" id="XP_011773197.1">
    <property type="nucleotide sequence ID" value="XM_011774895.1"/>
</dbReference>
<dbReference type="VEuPathDB" id="TriTrypDB:Tbg972.5.480"/>
<proteinExistence type="predicted"/>
<evidence type="ECO:0008006" key="4">
    <source>
        <dbReference type="Google" id="ProtNLM"/>
    </source>
</evidence>
<dbReference type="Proteomes" id="UP000002316">
    <property type="component" value="Chromosome 5"/>
</dbReference>
<feature type="region of interest" description="Disordered" evidence="1">
    <location>
        <begin position="106"/>
        <end position="160"/>
    </location>
</feature>
<dbReference type="GeneID" id="23861491"/>
<protein>
    <recommendedName>
        <fullName evidence="4">RING-type domain-containing protein</fullName>
    </recommendedName>
</protein>
<feature type="compositionally biased region" description="Low complexity" evidence="1">
    <location>
        <begin position="109"/>
        <end position="133"/>
    </location>
</feature>
<dbReference type="OrthoDB" id="268656at2759"/>
<dbReference type="AlphaFoldDB" id="C9ZND2"/>
<dbReference type="EMBL" id="FN554968">
    <property type="protein sequence ID" value="CBH10910.1"/>
    <property type="molecule type" value="Genomic_DNA"/>
</dbReference>
<feature type="region of interest" description="Disordered" evidence="1">
    <location>
        <begin position="1"/>
        <end position="37"/>
    </location>
</feature>
<evidence type="ECO:0000256" key="1">
    <source>
        <dbReference type="SAM" id="MobiDB-lite"/>
    </source>
</evidence>
<name>C9ZND2_TRYB9</name>
<sequence length="258" mass="26827">MHAAGQRRLLQSPTPPSTTTEERRRVTGTGTGMNSPAASTIAVTYAAESNVMAPTRRGIEMAERSATSSEPFSSSVAEANANILLAGRHSGSRCPSLNRVGAANLQREGNSNGNSSHNNNNDNNNNNNINNNVYGGGGNQLRRGYSSDDGDGDGDGEQRDAANASLSTLASSTVSQGGGKEKVISVPPAVQLVPPAFLQSSAPFGESEDVCGVCLEAPPEGCFVELLCCGNILCVGDAQLLGNCPFCRRGPLMWSITR</sequence>
<gene>
    <name evidence="2" type="ORF">TbgDal_V480</name>
</gene>
<organism evidence="2 3">
    <name type="scientific">Trypanosoma brucei gambiense (strain MHOM/CI/86/DAL972)</name>
    <dbReference type="NCBI Taxonomy" id="679716"/>
    <lineage>
        <taxon>Eukaryota</taxon>
        <taxon>Discoba</taxon>
        <taxon>Euglenozoa</taxon>
        <taxon>Kinetoplastea</taxon>
        <taxon>Metakinetoplastina</taxon>
        <taxon>Trypanosomatida</taxon>
        <taxon>Trypanosomatidae</taxon>
        <taxon>Trypanosoma</taxon>
    </lineage>
</organism>
<accession>C9ZND2</accession>
<dbReference type="KEGG" id="tbg:TbgDal_V480"/>
<evidence type="ECO:0000313" key="3">
    <source>
        <dbReference type="Proteomes" id="UP000002316"/>
    </source>
</evidence>
<reference evidence="3" key="1">
    <citation type="journal article" date="2010" name="PLoS Negl. Trop. Dis.">
        <title>The genome sequence of Trypanosoma brucei gambiense, causative agent of chronic human african trypanosomiasis.</title>
        <authorList>
            <person name="Jackson A.P."/>
            <person name="Sanders M."/>
            <person name="Berry A."/>
            <person name="McQuillan J."/>
            <person name="Aslett M.A."/>
            <person name="Quail M.A."/>
            <person name="Chukualim B."/>
            <person name="Capewell P."/>
            <person name="MacLeod A."/>
            <person name="Melville S.E."/>
            <person name="Gibson W."/>
            <person name="Barry J.D."/>
            <person name="Berriman M."/>
            <person name="Hertz-Fowler C."/>
        </authorList>
    </citation>
    <scope>NUCLEOTIDE SEQUENCE [LARGE SCALE GENOMIC DNA]</scope>
    <source>
        <strain evidence="3">MHOM/CI/86/DAL972</strain>
    </source>
</reference>